<comment type="caution">
    <text evidence="2">The sequence shown here is derived from an EMBL/GenBank/DDBJ whole genome shotgun (WGS) entry which is preliminary data.</text>
</comment>
<dbReference type="SUPFAM" id="SSF54427">
    <property type="entry name" value="NTF2-like"/>
    <property type="match status" value="1"/>
</dbReference>
<organism evidence="2 3">
    <name type="scientific">Siphonobacter curvatus</name>
    <dbReference type="NCBI Taxonomy" id="2094562"/>
    <lineage>
        <taxon>Bacteria</taxon>
        <taxon>Pseudomonadati</taxon>
        <taxon>Bacteroidota</taxon>
        <taxon>Cytophagia</taxon>
        <taxon>Cytophagales</taxon>
        <taxon>Cytophagaceae</taxon>
        <taxon>Siphonobacter</taxon>
    </lineage>
</organism>
<sequence>MNTFNMKKIVLTSLLGLGVFSVQAQQAEEPAIRAVVDRLFEGMAKKDTNLVRSVFHPSARLQATFVNGQGQPVLKSQNIDVFVKAIGSIPSDTNVEERITSCEIRVDDRLATAWAFYEFYANKEFSHKGVDAFQFYKTEQGWKIIQLSDTRRK</sequence>
<dbReference type="InterPro" id="IPR032710">
    <property type="entry name" value="NTF2-like_dom_sf"/>
</dbReference>
<gene>
    <name evidence="2" type="ORF">C5O19_02080</name>
</gene>
<dbReference type="Pfam" id="PF12893">
    <property type="entry name" value="Lumazine_bd_2"/>
    <property type="match status" value="1"/>
</dbReference>
<dbReference type="Gene3D" id="3.10.450.50">
    <property type="match status" value="1"/>
</dbReference>
<dbReference type="InterPro" id="IPR039437">
    <property type="entry name" value="FrzH/put_lumazine-bd"/>
</dbReference>
<dbReference type="Proteomes" id="UP000239590">
    <property type="component" value="Unassembled WGS sequence"/>
</dbReference>
<keyword evidence="1" id="KW-0732">Signal</keyword>
<evidence type="ECO:0000256" key="1">
    <source>
        <dbReference type="SAM" id="SignalP"/>
    </source>
</evidence>
<reference evidence="3" key="1">
    <citation type="submission" date="2018-02" db="EMBL/GenBank/DDBJ databases">
        <title>Genome sequencing of Solimonas sp. HR-BB.</title>
        <authorList>
            <person name="Lee Y."/>
            <person name="Jeon C.O."/>
        </authorList>
    </citation>
    <scope>NUCLEOTIDE SEQUENCE [LARGE SCALE GENOMIC DNA]</scope>
    <source>
        <strain evidence="3">HR-U</strain>
    </source>
</reference>
<dbReference type="AlphaFoldDB" id="A0A2S7IL82"/>
<name>A0A2S7IL82_9BACT</name>
<proteinExistence type="predicted"/>
<evidence type="ECO:0000313" key="3">
    <source>
        <dbReference type="Proteomes" id="UP000239590"/>
    </source>
</evidence>
<feature type="chain" id="PRO_5015554698" description="3-methyl-2-oxobutanoate hydroxymethyltransferase" evidence="1">
    <location>
        <begin position="25"/>
        <end position="153"/>
    </location>
</feature>
<keyword evidence="3" id="KW-1185">Reference proteome</keyword>
<feature type="signal peptide" evidence="1">
    <location>
        <begin position="1"/>
        <end position="24"/>
    </location>
</feature>
<accession>A0A2S7IL82</accession>
<protein>
    <recommendedName>
        <fullName evidence="4">3-methyl-2-oxobutanoate hydroxymethyltransferase</fullName>
    </recommendedName>
</protein>
<dbReference type="EMBL" id="PTRA01000001">
    <property type="protein sequence ID" value="PQA58484.1"/>
    <property type="molecule type" value="Genomic_DNA"/>
</dbReference>
<evidence type="ECO:0000313" key="2">
    <source>
        <dbReference type="EMBL" id="PQA58484.1"/>
    </source>
</evidence>
<evidence type="ECO:0008006" key="4">
    <source>
        <dbReference type="Google" id="ProtNLM"/>
    </source>
</evidence>